<sequence>MRRLLPRRVTGLLLAVGLLLTGCSASYRPTPLPSDPPGPRTPGSPPRPCTDPLRSYDPMPLPPAGSVPTNSSMGRVADRGRMIVGVSSDTLSMASREAGTGEITGFEIDLARAIAEVILGPGGKIEFRVVGPAEAQQQVETGELDLVIDQIGLSCTTWARAALSAPYLKTELRAITRPSVQFNPNTLGSTPTCVPAGTHSQELIRAKVPNPVLGRTWSDCLMRFQRGEVDVVVAPLPIAGGLARQDPYAKVSDAGLGEIQFAVMAPQRNVDMIRFVNAVLAQRVGSGEWQRSYDRWVRPYGGDGRPPTPTYGRS</sequence>
<accession>A0A255GWR6</accession>
<dbReference type="Gene3D" id="3.40.190.10">
    <property type="entry name" value="Periplasmic binding protein-like II"/>
    <property type="match status" value="2"/>
</dbReference>
<dbReference type="GO" id="GO:0030288">
    <property type="term" value="C:outer membrane-bounded periplasmic space"/>
    <property type="evidence" value="ECO:0007669"/>
    <property type="project" value="TreeGrafter"/>
</dbReference>
<dbReference type="PROSITE" id="PS01039">
    <property type="entry name" value="SBP_BACTERIAL_3"/>
    <property type="match status" value="1"/>
</dbReference>
<comment type="caution">
    <text evidence="7">The sequence shown here is derived from an EMBL/GenBank/DDBJ whole genome shotgun (WGS) entry which is preliminary data.</text>
</comment>
<evidence type="ECO:0000313" key="7">
    <source>
        <dbReference type="EMBL" id="OYO19396.1"/>
    </source>
</evidence>
<dbReference type="GO" id="GO:0006865">
    <property type="term" value="P:amino acid transport"/>
    <property type="evidence" value="ECO:0007669"/>
    <property type="project" value="TreeGrafter"/>
</dbReference>
<dbReference type="EMBL" id="NMVQ01000034">
    <property type="protein sequence ID" value="OYO19396.1"/>
    <property type="molecule type" value="Genomic_DNA"/>
</dbReference>
<evidence type="ECO:0000256" key="5">
    <source>
        <dbReference type="SAM" id="MobiDB-lite"/>
    </source>
</evidence>
<dbReference type="SMART" id="SM00062">
    <property type="entry name" value="PBPb"/>
    <property type="match status" value="1"/>
</dbReference>
<evidence type="ECO:0000256" key="3">
    <source>
        <dbReference type="ARBA" id="ARBA00022729"/>
    </source>
</evidence>
<dbReference type="PROSITE" id="PS51257">
    <property type="entry name" value="PROKAR_LIPOPROTEIN"/>
    <property type="match status" value="1"/>
</dbReference>
<dbReference type="Pfam" id="PF00497">
    <property type="entry name" value="SBP_bac_3"/>
    <property type="match status" value="1"/>
</dbReference>
<feature type="domain" description="Solute-binding protein family 3/N-terminal" evidence="6">
    <location>
        <begin position="81"/>
        <end position="299"/>
    </location>
</feature>
<dbReference type="OrthoDB" id="9807888at2"/>
<evidence type="ECO:0000256" key="4">
    <source>
        <dbReference type="RuleBase" id="RU003744"/>
    </source>
</evidence>
<keyword evidence="2" id="KW-0813">Transport</keyword>
<keyword evidence="3" id="KW-0732">Signal</keyword>
<evidence type="ECO:0000259" key="6">
    <source>
        <dbReference type="SMART" id="SM00062"/>
    </source>
</evidence>
<evidence type="ECO:0000256" key="2">
    <source>
        <dbReference type="ARBA" id="ARBA00022448"/>
    </source>
</evidence>
<dbReference type="InterPro" id="IPR018313">
    <property type="entry name" value="SBP_3_CS"/>
</dbReference>
<proteinExistence type="inferred from homology"/>
<protein>
    <recommendedName>
        <fullName evidence="6">Solute-binding protein family 3/N-terminal domain-containing protein</fullName>
    </recommendedName>
</protein>
<dbReference type="InterPro" id="IPR051455">
    <property type="entry name" value="Bact_solute-bind_prot3"/>
</dbReference>
<dbReference type="PANTHER" id="PTHR30085">
    <property type="entry name" value="AMINO ACID ABC TRANSPORTER PERMEASE"/>
    <property type="match status" value="1"/>
</dbReference>
<name>A0A255GWR6_9ACTN</name>
<evidence type="ECO:0000256" key="1">
    <source>
        <dbReference type="ARBA" id="ARBA00010333"/>
    </source>
</evidence>
<organism evidence="7 8">
    <name type="scientific">Enemella dayhoffiae</name>
    <dbReference type="NCBI Taxonomy" id="2016507"/>
    <lineage>
        <taxon>Bacteria</taxon>
        <taxon>Bacillati</taxon>
        <taxon>Actinomycetota</taxon>
        <taxon>Actinomycetes</taxon>
        <taxon>Propionibacteriales</taxon>
        <taxon>Propionibacteriaceae</taxon>
        <taxon>Enemella</taxon>
    </lineage>
</organism>
<dbReference type="InterPro" id="IPR001638">
    <property type="entry name" value="Solute-binding_3/MltF_N"/>
</dbReference>
<feature type="region of interest" description="Disordered" evidence="5">
    <location>
        <begin position="27"/>
        <end position="74"/>
    </location>
</feature>
<dbReference type="Proteomes" id="UP000216311">
    <property type="component" value="Unassembled WGS sequence"/>
</dbReference>
<keyword evidence="8" id="KW-1185">Reference proteome</keyword>
<dbReference type="GO" id="GO:0005576">
    <property type="term" value="C:extracellular region"/>
    <property type="evidence" value="ECO:0007669"/>
    <property type="project" value="TreeGrafter"/>
</dbReference>
<reference evidence="7 8" key="1">
    <citation type="submission" date="2017-07" db="EMBL/GenBank/DDBJ databases">
        <title>Draft whole genome sequences of clinical Proprionibacteriaceae strains.</title>
        <authorList>
            <person name="Bernier A.-M."/>
            <person name="Bernard K."/>
            <person name="Domingo M.-C."/>
        </authorList>
    </citation>
    <scope>NUCLEOTIDE SEQUENCE [LARGE SCALE GENOMIC DNA]</scope>
    <source>
        <strain evidence="7 8">NML 130396</strain>
    </source>
</reference>
<comment type="similarity">
    <text evidence="1 4">Belongs to the bacterial solute-binding protein 3 family.</text>
</comment>
<dbReference type="RefSeq" id="WP_094364689.1">
    <property type="nucleotide sequence ID" value="NZ_NMVQ01000034.1"/>
</dbReference>
<dbReference type="AlphaFoldDB" id="A0A255GWR6"/>
<dbReference type="PANTHER" id="PTHR30085:SF6">
    <property type="entry name" value="ABC TRANSPORTER GLUTAMINE-BINDING PROTEIN GLNH"/>
    <property type="match status" value="1"/>
</dbReference>
<gene>
    <name evidence="7" type="ORF">CGZ93_13640</name>
</gene>
<feature type="compositionally biased region" description="Pro residues" evidence="5">
    <location>
        <begin position="30"/>
        <end position="49"/>
    </location>
</feature>
<evidence type="ECO:0000313" key="8">
    <source>
        <dbReference type="Proteomes" id="UP000216311"/>
    </source>
</evidence>
<dbReference type="SUPFAM" id="SSF53850">
    <property type="entry name" value="Periplasmic binding protein-like II"/>
    <property type="match status" value="1"/>
</dbReference>